<keyword evidence="3 7" id="KW-0812">Transmembrane</keyword>
<keyword evidence="1" id="KW-1015">Disulfide bond</keyword>
<feature type="chain" id="PRO_5044652434" evidence="4">
    <location>
        <begin position="18"/>
        <end position="211"/>
    </location>
</feature>
<dbReference type="InterPro" id="IPR035972">
    <property type="entry name" value="GLA-like_dom_SF"/>
</dbReference>
<dbReference type="PRINTS" id="PR00001">
    <property type="entry name" value="GLABLOOD"/>
</dbReference>
<dbReference type="GeneID" id="115465032"/>
<dbReference type="InterPro" id="IPR000294">
    <property type="entry name" value="GLA_domain"/>
</dbReference>
<dbReference type="SUPFAM" id="SSF57630">
    <property type="entry name" value="GLA-domain"/>
    <property type="match status" value="1"/>
</dbReference>
<dbReference type="GO" id="GO:0005615">
    <property type="term" value="C:extracellular space"/>
    <property type="evidence" value="ECO:0007669"/>
    <property type="project" value="TreeGrafter"/>
</dbReference>
<dbReference type="GO" id="GO:0005509">
    <property type="term" value="F:calcium ion binding"/>
    <property type="evidence" value="ECO:0007669"/>
    <property type="project" value="InterPro"/>
</dbReference>
<dbReference type="PROSITE" id="PS50998">
    <property type="entry name" value="GLA_2"/>
    <property type="match status" value="1"/>
</dbReference>
<accession>A0A6P7XDI3</accession>
<reference evidence="7 8" key="1">
    <citation type="submission" date="2025-04" db="UniProtKB">
        <authorList>
            <consortium name="RefSeq"/>
        </authorList>
    </citation>
    <scope>IDENTIFICATION</scope>
</reference>
<keyword evidence="6" id="KW-1185">Reference proteome</keyword>
<dbReference type="Proteomes" id="UP000515156">
    <property type="component" value="Chromosome 3"/>
</dbReference>
<keyword evidence="4" id="KW-0732">Signal</keyword>
<keyword evidence="3" id="KW-1133">Transmembrane helix</keyword>
<evidence type="ECO:0000256" key="4">
    <source>
        <dbReference type="SAM" id="SignalP"/>
    </source>
</evidence>
<dbReference type="RefSeq" id="XP_030051291.1">
    <property type="nucleotide sequence ID" value="XM_030195431.1"/>
</dbReference>
<dbReference type="KEGG" id="muo:115465032"/>
<evidence type="ECO:0000256" key="3">
    <source>
        <dbReference type="SAM" id="Phobius"/>
    </source>
</evidence>
<gene>
    <name evidence="7 8" type="primary">PRRG2</name>
</gene>
<dbReference type="CTD" id="5639"/>
<evidence type="ECO:0000313" key="7">
    <source>
        <dbReference type="RefSeq" id="XP_030051291.1"/>
    </source>
</evidence>
<dbReference type="OrthoDB" id="9945709at2759"/>
<dbReference type="GO" id="GO:0005886">
    <property type="term" value="C:plasma membrane"/>
    <property type="evidence" value="ECO:0007669"/>
    <property type="project" value="TreeGrafter"/>
</dbReference>
<evidence type="ECO:0000256" key="1">
    <source>
        <dbReference type="ARBA" id="ARBA00023157"/>
    </source>
</evidence>
<evidence type="ECO:0000259" key="5">
    <source>
        <dbReference type="PROSITE" id="PS50998"/>
    </source>
</evidence>
<dbReference type="SMART" id="SM00069">
    <property type="entry name" value="GLA"/>
    <property type="match status" value="1"/>
</dbReference>
<proteinExistence type="predicted"/>
<organism evidence="6 7">
    <name type="scientific">Microcaecilia unicolor</name>
    <dbReference type="NCBI Taxonomy" id="1415580"/>
    <lineage>
        <taxon>Eukaryota</taxon>
        <taxon>Metazoa</taxon>
        <taxon>Chordata</taxon>
        <taxon>Craniata</taxon>
        <taxon>Vertebrata</taxon>
        <taxon>Euteleostomi</taxon>
        <taxon>Amphibia</taxon>
        <taxon>Gymnophiona</taxon>
        <taxon>Siphonopidae</taxon>
        <taxon>Microcaecilia</taxon>
    </lineage>
</organism>
<dbReference type="Gene3D" id="4.10.740.10">
    <property type="entry name" value="Coagulation Factor IX"/>
    <property type="match status" value="1"/>
</dbReference>
<evidence type="ECO:0000313" key="8">
    <source>
        <dbReference type="RefSeq" id="XP_030051292.1"/>
    </source>
</evidence>
<dbReference type="PANTHER" id="PTHR24278:SF30">
    <property type="entry name" value="TRANSMEMBRANE GAMMA-CARBOXYGLUTAMIC ACID PROTEIN 2"/>
    <property type="match status" value="1"/>
</dbReference>
<dbReference type="PROSITE" id="PS00011">
    <property type="entry name" value="GLA_1"/>
    <property type="match status" value="1"/>
</dbReference>
<dbReference type="InterPro" id="IPR017857">
    <property type="entry name" value="Coagulation_fac-like_Gla_dom"/>
</dbReference>
<keyword evidence="3" id="KW-0472">Membrane</keyword>
<dbReference type="FunFam" id="4.10.740.10:FF:000001">
    <property type="entry name" value="vitamin K-dependent protein S"/>
    <property type="match status" value="1"/>
</dbReference>
<feature type="region of interest" description="Disordered" evidence="2">
    <location>
        <begin position="164"/>
        <end position="211"/>
    </location>
</feature>
<sequence>MRWGMGSLVLLIQEVLATVMFTLASRSPVTELEKEVFLNDWAAHRFLGRKLLYNHWDFEIFTPDNLERECMEEVCNYEEARECFEDDQATKQFWDTYLHNGKGGDSAATPVIDVAGLVAGLTASTVLLIMGAIVVLYCVKYRARERSQGRVPVSLTSSALPSEAMPLTRLPGQHPEAPGLPSYEQALEASGTYDAPPPPYQRSAVHSAQPS</sequence>
<dbReference type="InterPro" id="IPR050442">
    <property type="entry name" value="Peptidase_S1_coag_factors"/>
</dbReference>
<dbReference type="Pfam" id="PF00594">
    <property type="entry name" value="Gla"/>
    <property type="match status" value="1"/>
</dbReference>
<protein>
    <submittedName>
        <fullName evidence="7 8">Transmembrane gamma-carboxyglutamic acid protein 2 isoform X1</fullName>
    </submittedName>
</protein>
<dbReference type="PANTHER" id="PTHR24278">
    <property type="entry name" value="COAGULATION FACTOR"/>
    <property type="match status" value="1"/>
</dbReference>
<evidence type="ECO:0000256" key="2">
    <source>
        <dbReference type="SAM" id="MobiDB-lite"/>
    </source>
</evidence>
<dbReference type="RefSeq" id="XP_030051292.1">
    <property type="nucleotide sequence ID" value="XM_030195432.1"/>
</dbReference>
<evidence type="ECO:0000313" key="6">
    <source>
        <dbReference type="Proteomes" id="UP000515156"/>
    </source>
</evidence>
<name>A0A6P7XDI3_9AMPH</name>
<dbReference type="AlphaFoldDB" id="A0A6P7XDI3"/>
<feature type="domain" description="Gla" evidence="5">
    <location>
        <begin position="53"/>
        <end position="99"/>
    </location>
</feature>
<feature type="signal peptide" evidence="4">
    <location>
        <begin position="1"/>
        <end position="17"/>
    </location>
</feature>
<feature type="transmembrane region" description="Helical" evidence="3">
    <location>
        <begin position="114"/>
        <end position="139"/>
    </location>
</feature>